<dbReference type="Pfam" id="PF13855">
    <property type="entry name" value="LRR_8"/>
    <property type="match status" value="2"/>
</dbReference>
<dbReference type="PANTHER" id="PTHR48051">
    <property type="match status" value="1"/>
</dbReference>
<dbReference type="PRINTS" id="PR00019">
    <property type="entry name" value="LEURICHRPT"/>
</dbReference>
<keyword evidence="2" id="KW-0677">Repeat</keyword>
<comment type="caution">
    <text evidence="4">The sequence shown here is derived from an EMBL/GenBank/DDBJ whole genome shotgun (WGS) entry which is preliminary data.</text>
</comment>
<dbReference type="SUPFAM" id="SSF52058">
    <property type="entry name" value="L domain-like"/>
    <property type="match status" value="1"/>
</dbReference>
<dbReference type="AlphaFoldDB" id="A0A8T0GLG4"/>
<dbReference type="InterPro" id="IPR050216">
    <property type="entry name" value="LRR_domain-containing"/>
</dbReference>
<evidence type="ECO:0000256" key="2">
    <source>
        <dbReference type="ARBA" id="ARBA00022737"/>
    </source>
</evidence>
<accession>A0A8T0GLG4</accession>
<dbReference type="PROSITE" id="PS51450">
    <property type="entry name" value="LRR"/>
    <property type="match status" value="4"/>
</dbReference>
<dbReference type="Gene3D" id="3.80.10.10">
    <property type="entry name" value="Ribonuclease Inhibitor"/>
    <property type="match status" value="2"/>
</dbReference>
<evidence type="ECO:0000313" key="5">
    <source>
        <dbReference type="Proteomes" id="UP000822688"/>
    </source>
</evidence>
<feature type="region of interest" description="Disordered" evidence="3">
    <location>
        <begin position="366"/>
        <end position="389"/>
    </location>
</feature>
<dbReference type="InterPro" id="IPR001611">
    <property type="entry name" value="Leu-rich_rpt"/>
</dbReference>
<dbReference type="GO" id="GO:0005737">
    <property type="term" value="C:cytoplasm"/>
    <property type="evidence" value="ECO:0007669"/>
    <property type="project" value="TreeGrafter"/>
</dbReference>
<dbReference type="InterPro" id="IPR032675">
    <property type="entry name" value="LRR_dom_sf"/>
</dbReference>
<gene>
    <name evidence="4" type="ORF">KC19_10G078800</name>
</gene>
<dbReference type="Pfam" id="PF00560">
    <property type="entry name" value="LRR_1"/>
    <property type="match status" value="2"/>
</dbReference>
<keyword evidence="5" id="KW-1185">Reference proteome</keyword>
<evidence type="ECO:0000256" key="3">
    <source>
        <dbReference type="SAM" id="MobiDB-lite"/>
    </source>
</evidence>
<evidence type="ECO:0000256" key="1">
    <source>
        <dbReference type="ARBA" id="ARBA00022614"/>
    </source>
</evidence>
<dbReference type="SMART" id="SM00369">
    <property type="entry name" value="LRR_TYP"/>
    <property type="match status" value="7"/>
</dbReference>
<dbReference type="EMBL" id="CM026431">
    <property type="protein sequence ID" value="KAG0559094.1"/>
    <property type="molecule type" value="Genomic_DNA"/>
</dbReference>
<sequence>MTRKVEKEMRPVLAMLGPRPGAEAVEAAKQAVVVIEQRLAVESAVKDLPVGKEKELREAAEREKLPYMAVIQLETLHQSYEELLKQQGSKSPTTKLDAEEASGVAIELEKALAEATAKKVELFDFSGKGMKNVPRSLTAMSFLSSLNLSNNQLEALPSALGCLVNLVVLNVQSNQLKSLPDSIGNLSKLTTLNVSGNMIKALPESLGKCSKLVELNANFNKLENFLPVLGWKLTKLQKLELHFNNLVGLPESFGHLKALKHLDLRNNHLRSLPSSVGMLSQLETLDLSRNFNNLCTLPDSIGDLLSLSVLDLSFNQIRELPASLGCLKNLKKLMLDQNPLVVPPKRVIEHSQEAVLAYLLDIHQNGPKPGHSTTSQTGRKLSPPGRSPAACLMIPASPRHEHAGGWVPVRPGSTWMRSFFGQFVCGGAGNIIGGNTMRWQEYHSDDEDR</sequence>
<evidence type="ECO:0000313" key="4">
    <source>
        <dbReference type="EMBL" id="KAG0559094.1"/>
    </source>
</evidence>
<organism evidence="4 5">
    <name type="scientific">Ceratodon purpureus</name>
    <name type="common">Fire moss</name>
    <name type="synonym">Dicranum purpureum</name>
    <dbReference type="NCBI Taxonomy" id="3225"/>
    <lineage>
        <taxon>Eukaryota</taxon>
        <taxon>Viridiplantae</taxon>
        <taxon>Streptophyta</taxon>
        <taxon>Embryophyta</taxon>
        <taxon>Bryophyta</taxon>
        <taxon>Bryophytina</taxon>
        <taxon>Bryopsida</taxon>
        <taxon>Dicranidae</taxon>
        <taxon>Pseudoditrichales</taxon>
        <taxon>Ditrichaceae</taxon>
        <taxon>Ceratodon</taxon>
    </lineage>
</organism>
<keyword evidence="1" id="KW-0433">Leucine-rich repeat</keyword>
<protein>
    <submittedName>
        <fullName evidence="4">Uncharacterized protein</fullName>
    </submittedName>
</protein>
<name>A0A8T0GLG4_CERPU</name>
<proteinExistence type="predicted"/>
<dbReference type="Proteomes" id="UP000822688">
    <property type="component" value="Chromosome 10"/>
</dbReference>
<dbReference type="PANTHER" id="PTHR48051:SF56">
    <property type="entry name" value="PLANT INTRACELLULAR RAS-GROUP-RELATED LRR PROTEIN 6-LIKE"/>
    <property type="match status" value="1"/>
</dbReference>
<reference evidence="4" key="1">
    <citation type="submission" date="2020-06" db="EMBL/GenBank/DDBJ databases">
        <title>WGS assembly of Ceratodon purpureus strain R40.</title>
        <authorList>
            <person name="Carey S.B."/>
            <person name="Jenkins J."/>
            <person name="Shu S."/>
            <person name="Lovell J.T."/>
            <person name="Sreedasyam A."/>
            <person name="Maumus F."/>
            <person name="Tiley G.P."/>
            <person name="Fernandez-Pozo N."/>
            <person name="Barry K."/>
            <person name="Chen C."/>
            <person name="Wang M."/>
            <person name="Lipzen A."/>
            <person name="Daum C."/>
            <person name="Saski C.A."/>
            <person name="Payton A.C."/>
            <person name="Mcbreen J.C."/>
            <person name="Conrad R.E."/>
            <person name="Kollar L.M."/>
            <person name="Olsson S."/>
            <person name="Huttunen S."/>
            <person name="Landis J.B."/>
            <person name="Wickett N.J."/>
            <person name="Johnson M.G."/>
            <person name="Rensing S.A."/>
            <person name="Grimwood J."/>
            <person name="Schmutz J."/>
            <person name="Mcdaniel S.F."/>
        </authorList>
    </citation>
    <scope>NUCLEOTIDE SEQUENCE</scope>
    <source>
        <strain evidence="4">R40</strain>
    </source>
</reference>
<dbReference type="SMART" id="SM00364">
    <property type="entry name" value="LRR_BAC"/>
    <property type="match status" value="8"/>
</dbReference>
<dbReference type="InterPro" id="IPR003591">
    <property type="entry name" value="Leu-rich_rpt_typical-subtyp"/>
</dbReference>